<feature type="compositionally biased region" description="Polar residues" evidence="1">
    <location>
        <begin position="1"/>
        <end position="11"/>
    </location>
</feature>
<feature type="region of interest" description="Disordered" evidence="1">
    <location>
        <begin position="141"/>
        <end position="243"/>
    </location>
</feature>
<feature type="compositionally biased region" description="Acidic residues" evidence="1">
    <location>
        <begin position="147"/>
        <end position="180"/>
    </location>
</feature>
<dbReference type="AlphaFoldDB" id="A0A1Y2DPQ0"/>
<accession>A0A1Y2DPQ0</accession>
<dbReference type="OrthoDB" id="10582260at2759"/>
<feature type="domain" description="Hpc2-related" evidence="2">
    <location>
        <begin position="86"/>
        <end position="129"/>
    </location>
</feature>
<protein>
    <recommendedName>
        <fullName evidence="2">Hpc2-related domain-containing protein</fullName>
    </recommendedName>
</protein>
<keyword evidence="4" id="KW-1185">Reference proteome</keyword>
<dbReference type="Proteomes" id="UP000193920">
    <property type="component" value="Unassembled WGS sequence"/>
</dbReference>
<dbReference type="InterPro" id="IPR014840">
    <property type="entry name" value="HRD"/>
</dbReference>
<proteinExistence type="predicted"/>
<evidence type="ECO:0000259" key="2">
    <source>
        <dbReference type="Pfam" id="PF08729"/>
    </source>
</evidence>
<feature type="compositionally biased region" description="Basic and acidic residues" evidence="1">
    <location>
        <begin position="15"/>
        <end position="28"/>
    </location>
</feature>
<dbReference type="Pfam" id="PF08729">
    <property type="entry name" value="HUN"/>
    <property type="match status" value="1"/>
</dbReference>
<organism evidence="3 4">
    <name type="scientific">Neocallimastix californiae</name>
    <dbReference type="NCBI Taxonomy" id="1754190"/>
    <lineage>
        <taxon>Eukaryota</taxon>
        <taxon>Fungi</taxon>
        <taxon>Fungi incertae sedis</taxon>
        <taxon>Chytridiomycota</taxon>
        <taxon>Chytridiomycota incertae sedis</taxon>
        <taxon>Neocallimastigomycetes</taxon>
        <taxon>Neocallimastigales</taxon>
        <taxon>Neocallimastigaceae</taxon>
        <taxon>Neocallimastix</taxon>
    </lineage>
</organism>
<comment type="caution">
    <text evidence="3">The sequence shown here is derived from an EMBL/GenBank/DDBJ whole genome shotgun (WGS) entry which is preliminary data.</text>
</comment>
<name>A0A1Y2DPQ0_9FUNG</name>
<gene>
    <name evidence="3" type="ORF">LY90DRAFT_668620</name>
</gene>
<evidence type="ECO:0000256" key="1">
    <source>
        <dbReference type="SAM" id="MobiDB-lite"/>
    </source>
</evidence>
<sequence length="243" mass="29266">MNFKDTFSSSGFDFKQFDKENEQKEEKKPTIRIKFDIDEEHLEKNIFSFRNLYRKQESKREKKKHKHNNDSMNYLDRIEQNILANSKKGDFYDIYDPFIDDSEFFDLDDSMTNNINETTTNGFFVWKGEFDPLDKILEDIPKISLDDTTDETGTTDDEEEEEEEEEEQDDYDDDDDEEQEEGKNKKKKDKSKDGKIKLKSSNDSNKKNKHSTEDEEKKKQKKKEKDKDKDKIKEKEKRKRKKR</sequence>
<reference evidence="3 4" key="1">
    <citation type="submission" date="2016-08" db="EMBL/GenBank/DDBJ databases">
        <title>A Parts List for Fungal Cellulosomes Revealed by Comparative Genomics.</title>
        <authorList>
            <consortium name="DOE Joint Genome Institute"/>
            <person name="Haitjema C.H."/>
            <person name="Gilmore S.P."/>
            <person name="Henske J.K."/>
            <person name="Solomon K.V."/>
            <person name="De Groot R."/>
            <person name="Kuo A."/>
            <person name="Mondo S.J."/>
            <person name="Salamov A.A."/>
            <person name="Labutti K."/>
            <person name="Zhao Z."/>
            <person name="Chiniquy J."/>
            <person name="Barry K."/>
            <person name="Brewer H.M."/>
            <person name="Purvine S.O."/>
            <person name="Wright A.T."/>
            <person name="Boxma B."/>
            <person name="Van Alen T."/>
            <person name="Hackstein J.H."/>
            <person name="Baker S.E."/>
            <person name="Grigoriev I.V."/>
            <person name="O'Malley M.A."/>
        </authorList>
    </citation>
    <scope>NUCLEOTIDE SEQUENCE [LARGE SCALE GENOMIC DNA]</scope>
    <source>
        <strain evidence="3 4">G1</strain>
    </source>
</reference>
<feature type="compositionally biased region" description="Basic and acidic residues" evidence="1">
    <location>
        <begin position="204"/>
        <end position="235"/>
    </location>
</feature>
<evidence type="ECO:0000313" key="4">
    <source>
        <dbReference type="Proteomes" id="UP000193920"/>
    </source>
</evidence>
<dbReference type="EMBL" id="MCOG01000060">
    <property type="protein sequence ID" value="ORY61149.1"/>
    <property type="molecule type" value="Genomic_DNA"/>
</dbReference>
<feature type="region of interest" description="Disordered" evidence="1">
    <location>
        <begin position="1"/>
        <end position="28"/>
    </location>
</feature>
<evidence type="ECO:0000313" key="3">
    <source>
        <dbReference type="EMBL" id="ORY61149.1"/>
    </source>
</evidence>